<dbReference type="Gene3D" id="1.20.890.10">
    <property type="entry name" value="cAMP-dependent protein kinase regulatory subunit, dimerization-anchoring domain"/>
    <property type="match status" value="1"/>
</dbReference>
<evidence type="ECO:0000256" key="1">
    <source>
        <dbReference type="SAM" id="MobiDB-lite"/>
    </source>
</evidence>
<feature type="compositionally biased region" description="Low complexity" evidence="1">
    <location>
        <begin position="93"/>
        <end position="103"/>
    </location>
</feature>
<gene>
    <name evidence="2" type="ORF">LECACI_7A005927</name>
</gene>
<proteinExistence type="predicted"/>
<protein>
    <submittedName>
        <fullName evidence="2">Uncharacterized protein</fullName>
    </submittedName>
</protein>
<keyword evidence="3" id="KW-1185">Reference proteome</keyword>
<feature type="region of interest" description="Disordered" evidence="1">
    <location>
        <begin position="43"/>
        <end position="66"/>
    </location>
</feature>
<dbReference type="AlphaFoldDB" id="A0AAI8Z1K5"/>
<reference evidence="2" key="1">
    <citation type="submission" date="2023-11" db="EMBL/GenBank/DDBJ databases">
        <authorList>
            <person name="Alioto T."/>
            <person name="Alioto T."/>
            <person name="Gomez Garrido J."/>
        </authorList>
    </citation>
    <scope>NUCLEOTIDE SEQUENCE</scope>
</reference>
<dbReference type="Pfam" id="PF05186">
    <property type="entry name" value="Dpy-30"/>
    <property type="match status" value="1"/>
</dbReference>
<evidence type="ECO:0000313" key="2">
    <source>
        <dbReference type="EMBL" id="CAK4030769.1"/>
    </source>
</evidence>
<name>A0AAI8Z1K5_9PEZI</name>
<dbReference type="InterPro" id="IPR007858">
    <property type="entry name" value="Dpy-30_motif"/>
</dbReference>
<evidence type="ECO:0000313" key="3">
    <source>
        <dbReference type="Proteomes" id="UP001296104"/>
    </source>
</evidence>
<dbReference type="Proteomes" id="UP001296104">
    <property type="component" value="Unassembled WGS sequence"/>
</dbReference>
<organism evidence="2 3">
    <name type="scientific">Lecanosticta acicola</name>
    <dbReference type="NCBI Taxonomy" id="111012"/>
    <lineage>
        <taxon>Eukaryota</taxon>
        <taxon>Fungi</taxon>
        <taxon>Dikarya</taxon>
        <taxon>Ascomycota</taxon>
        <taxon>Pezizomycotina</taxon>
        <taxon>Dothideomycetes</taxon>
        <taxon>Dothideomycetidae</taxon>
        <taxon>Mycosphaerellales</taxon>
        <taxon>Mycosphaerellaceae</taxon>
        <taxon>Lecanosticta</taxon>
    </lineage>
</organism>
<comment type="caution">
    <text evidence="2">The sequence shown here is derived from an EMBL/GenBank/DDBJ whole genome shotgun (WGS) entry which is preliminary data.</text>
</comment>
<feature type="region of interest" description="Disordered" evidence="1">
    <location>
        <begin position="93"/>
        <end position="129"/>
    </location>
</feature>
<sequence length="171" mass="18359">MVPNGTPAANADDEMKEEEVPREVPSAYAKRLQAMLMDFQASLSNIQQAPASSTDPTDPNPAPQTDEMLIEPTIAAEKQQEAVAAVAPAPSIATPPAASTATARPGSMPPQPAARPEKPVAHGGPTRQFLNSHITPHLLEGMKYLAVYEPEKPLLWLSEFLRDRSKEIEGS</sequence>
<feature type="region of interest" description="Disordered" evidence="1">
    <location>
        <begin position="1"/>
        <end position="26"/>
    </location>
</feature>
<feature type="compositionally biased region" description="Polar residues" evidence="1">
    <location>
        <begin position="43"/>
        <end position="57"/>
    </location>
</feature>
<dbReference type="EMBL" id="CAVMBE010000040">
    <property type="protein sequence ID" value="CAK4030769.1"/>
    <property type="molecule type" value="Genomic_DNA"/>
</dbReference>
<accession>A0AAI8Z1K5</accession>